<proteinExistence type="predicted"/>
<dbReference type="GO" id="GO:0016491">
    <property type="term" value="F:oxidoreductase activity"/>
    <property type="evidence" value="ECO:0007669"/>
    <property type="project" value="UniProtKB-KW"/>
</dbReference>
<dbReference type="InterPro" id="IPR016084">
    <property type="entry name" value="Haem_Oase-like_multi-hlx"/>
</dbReference>
<reference evidence="2" key="1">
    <citation type="journal article" date="2019" name="Int. J. Syst. Evol. Microbiol.">
        <title>The Global Catalogue of Microorganisms (GCM) 10K type strain sequencing project: providing services to taxonomists for standard genome sequencing and annotation.</title>
        <authorList>
            <consortium name="The Broad Institute Genomics Platform"/>
            <consortium name="The Broad Institute Genome Sequencing Center for Infectious Disease"/>
            <person name="Wu L."/>
            <person name="Ma J."/>
        </authorList>
    </citation>
    <scope>NUCLEOTIDE SEQUENCE [LARGE SCALE GENOMIC DNA]</scope>
    <source>
        <strain evidence="2">KCTC 42986</strain>
    </source>
</reference>
<comment type="caution">
    <text evidence="1">The sequence shown here is derived from an EMBL/GenBank/DDBJ whole genome shotgun (WGS) entry which is preliminary data.</text>
</comment>
<keyword evidence="1" id="KW-0560">Oxidoreductase</keyword>
<protein>
    <submittedName>
        <fullName evidence="1">Iron-containing redox enzyme family protein</fullName>
        <ecNumber evidence="1">1.-.-.-</ecNumber>
    </submittedName>
</protein>
<keyword evidence="2" id="KW-1185">Reference proteome</keyword>
<accession>A0ABV7F5E0</accession>
<dbReference type="Proteomes" id="UP001595530">
    <property type="component" value="Unassembled WGS sequence"/>
</dbReference>
<dbReference type="EC" id="1.-.-.-" evidence="1"/>
<dbReference type="Pfam" id="PF14518">
    <property type="entry name" value="Haem_oxygenas_2"/>
    <property type="match status" value="1"/>
</dbReference>
<evidence type="ECO:0000313" key="2">
    <source>
        <dbReference type="Proteomes" id="UP001595530"/>
    </source>
</evidence>
<name>A0ABV7F5E0_9BURK</name>
<organism evidence="1 2">
    <name type="scientific">Undibacterium arcticum</name>
    <dbReference type="NCBI Taxonomy" id="1762892"/>
    <lineage>
        <taxon>Bacteria</taxon>
        <taxon>Pseudomonadati</taxon>
        <taxon>Pseudomonadota</taxon>
        <taxon>Betaproteobacteria</taxon>
        <taxon>Burkholderiales</taxon>
        <taxon>Oxalobacteraceae</taxon>
        <taxon>Undibacterium</taxon>
    </lineage>
</organism>
<sequence>MKITRNMLNGMPSIPNECGTMPRGCSGQFESKHMYFDLLRDNLPEEIVIASRRYLAEQLQATDKLTCDLPDKIDAIGSWIDEKADQVRHQYREYLNERQAGAARRYFSNKSHALYFLKAVAPTKLVDGAWLYGLTRRWNDARFSSLIKIYLEELGEGVPNKNHVTIYKKLLATHGCEQWDNLSDEHFVQGAIQLSLAQHADHFLPEVIGFNLGYEQPPLHLLITAYELNELGIDPTYFTLHFTIDNANTGHAKKSLDGLLDSLPRVNDADEFFRRVIRGYKLNCLGTCTNTVIESFDLNKELIAILGKKSAVGKYVHSDYCRVAGRTINQWLSDPTQIPAFLANLEEKGWIKRDQDPQNSRFWKLLQGEKAEMFGVFNSYEKQVIYDWIAGEPKEFDATQPSDNKFGTAAFGQRRLTFKAQRLLDTLGKCSERVIPSAAARGVIRRHAPRGSTGDDSDDFNIELRTLEEKLTSLTSKEEIMNLLTSLMSPPNHYTEAGLMATRIFTKMVG</sequence>
<evidence type="ECO:0000313" key="1">
    <source>
        <dbReference type="EMBL" id="MFC3109210.1"/>
    </source>
</evidence>
<gene>
    <name evidence="1" type="ORF">ACFOFO_14765</name>
</gene>
<dbReference type="SMART" id="SM01236">
    <property type="entry name" value="Haem_oxygenase_2"/>
    <property type="match status" value="1"/>
</dbReference>
<dbReference type="Gene3D" id="1.20.910.10">
    <property type="entry name" value="Heme oxygenase-like"/>
    <property type="match status" value="1"/>
</dbReference>
<dbReference type="EMBL" id="JBHRTP010000045">
    <property type="protein sequence ID" value="MFC3109210.1"/>
    <property type="molecule type" value="Genomic_DNA"/>
</dbReference>
<dbReference type="RefSeq" id="WP_390321931.1">
    <property type="nucleotide sequence ID" value="NZ_JBHRTP010000045.1"/>
</dbReference>